<evidence type="ECO:0000313" key="3">
    <source>
        <dbReference type="Proteomes" id="UP000005104"/>
    </source>
</evidence>
<protein>
    <submittedName>
        <fullName evidence="2">Putative transcriptional regulator</fullName>
    </submittedName>
</protein>
<dbReference type="HOGENOM" id="CLU_063440_3_1_9"/>
<dbReference type="OrthoDB" id="9808017at2"/>
<keyword evidence="3" id="KW-1185">Reference proteome</keyword>
<dbReference type="Proteomes" id="UP000005104">
    <property type="component" value="Chromosome"/>
</dbReference>
<dbReference type="eggNOG" id="COG1695">
    <property type="taxonomic scope" value="Bacteria"/>
</dbReference>
<dbReference type="RefSeq" id="WP_007785043.1">
    <property type="nucleotide sequence ID" value="NZ_CM001441.1"/>
</dbReference>
<gene>
    <name evidence="2" type="ORF">DesyoDRAFT_3577</name>
</gene>
<organism evidence="2 3">
    <name type="scientific">Desulfosporosinus youngiae DSM 17734</name>
    <dbReference type="NCBI Taxonomy" id="768710"/>
    <lineage>
        <taxon>Bacteria</taxon>
        <taxon>Bacillati</taxon>
        <taxon>Bacillota</taxon>
        <taxon>Clostridia</taxon>
        <taxon>Eubacteriales</taxon>
        <taxon>Desulfitobacteriaceae</taxon>
        <taxon>Desulfosporosinus</taxon>
    </lineage>
</organism>
<evidence type="ECO:0000259" key="1">
    <source>
        <dbReference type="Pfam" id="PF03551"/>
    </source>
</evidence>
<dbReference type="EMBL" id="CM001441">
    <property type="protein sequence ID" value="EHQ90581.1"/>
    <property type="molecule type" value="Genomic_DNA"/>
</dbReference>
<accession>H5Y5J4</accession>
<dbReference type="Pfam" id="PF03551">
    <property type="entry name" value="PadR"/>
    <property type="match status" value="1"/>
</dbReference>
<dbReference type="STRING" id="768710.DesyoDRAFT_3577"/>
<dbReference type="SUPFAM" id="SSF46785">
    <property type="entry name" value="Winged helix' DNA-binding domain"/>
    <property type="match status" value="1"/>
</dbReference>
<proteinExistence type="predicted"/>
<evidence type="ECO:0000313" key="2">
    <source>
        <dbReference type="EMBL" id="EHQ90581.1"/>
    </source>
</evidence>
<dbReference type="InterPro" id="IPR036388">
    <property type="entry name" value="WH-like_DNA-bd_sf"/>
</dbReference>
<dbReference type="PANTHER" id="PTHR33169">
    <property type="entry name" value="PADR-FAMILY TRANSCRIPTIONAL REGULATOR"/>
    <property type="match status" value="1"/>
</dbReference>
<dbReference type="InterPro" id="IPR036390">
    <property type="entry name" value="WH_DNA-bd_sf"/>
</dbReference>
<dbReference type="AlphaFoldDB" id="H5Y5J4"/>
<dbReference type="InterPro" id="IPR052509">
    <property type="entry name" value="Metal_resp_DNA-bind_regulator"/>
</dbReference>
<dbReference type="InterPro" id="IPR005149">
    <property type="entry name" value="Tscrpt_reg_PadR_N"/>
</dbReference>
<dbReference type="PANTHER" id="PTHR33169:SF14">
    <property type="entry name" value="TRANSCRIPTIONAL REGULATOR RV3488"/>
    <property type="match status" value="1"/>
</dbReference>
<feature type="domain" description="Transcription regulator PadR N-terminal" evidence="1">
    <location>
        <begin position="14"/>
        <end position="83"/>
    </location>
</feature>
<dbReference type="Gene3D" id="1.10.10.10">
    <property type="entry name" value="Winged helix-like DNA-binding domain superfamily/Winged helix DNA-binding domain"/>
    <property type="match status" value="1"/>
</dbReference>
<reference evidence="2 3" key="1">
    <citation type="submission" date="2011-11" db="EMBL/GenBank/DDBJ databases">
        <title>The Noncontiguous Finished genome of Desulfosporosinus youngiae DSM 17734.</title>
        <authorList>
            <consortium name="US DOE Joint Genome Institute (JGI-PGF)"/>
            <person name="Lucas S."/>
            <person name="Han J."/>
            <person name="Lapidus A."/>
            <person name="Cheng J.-F."/>
            <person name="Goodwin L."/>
            <person name="Pitluck S."/>
            <person name="Peters L."/>
            <person name="Ovchinnikova G."/>
            <person name="Lu M."/>
            <person name="Land M.L."/>
            <person name="Hauser L."/>
            <person name="Pester M."/>
            <person name="Spring S."/>
            <person name="Ollivier B."/>
            <person name="Rattei T."/>
            <person name="Klenk H.-P."/>
            <person name="Wagner M."/>
            <person name="Loy A."/>
            <person name="Woyke T.J."/>
        </authorList>
    </citation>
    <scope>NUCLEOTIDE SEQUENCE [LARGE SCALE GENOMIC DNA]</scope>
    <source>
        <strain evidence="2 3">DSM 17734</strain>
    </source>
</reference>
<name>H5Y5J4_9FIRM</name>
<sequence length="104" mass="11967">MDTQMKKGILEMCILYRLKDKELYGYELMKSIRQVFPDVYEGSIYTILRRLNATGHTQITPKKSVTGPDRKYYSLTPAGLEYLGQMLAEWKEILDSVSALGIQI</sequence>